<dbReference type="GO" id="GO:0016853">
    <property type="term" value="F:isomerase activity"/>
    <property type="evidence" value="ECO:0007669"/>
    <property type="project" value="UniProtKB-KW"/>
</dbReference>
<sequence>MAMASSRRQMRIPCLMMRGGTSKGAYFLASDLPLEPAARDRVLLAVMGSPDPRQIDGIGGADPLTSKVAIISRSMREDADIDYLFAQVVVNEARVDYGQNCGNILAGVGPFAIERGLVVPREGSTEVAIHMVNTGQIAVATVATPGGYVTYEGDAGIDGVPGVAAAITLEFRDTAGATCGALFPTGCARDTIDGIDVTCIDNGMPLVLMRARDLNRTGYETREALDADTALKARIESIRLAAGPLMNLGDVSGRTVPKMCLVAEPREGGSIATRSFIPHRCHASIGVLGAVSVATAAVLPGTVCEGIAQVREESGRKRLSVEHPTGEFTVELTLGGPSAAPEVTSAALLRTARWLFDGAVGIPAAVWQEAT</sequence>
<dbReference type="EMBL" id="JFHC01000027">
    <property type="protein sequence ID" value="KDR41439.1"/>
    <property type="molecule type" value="Genomic_DNA"/>
</dbReference>
<name>A0A069PNG3_9BURK</name>
<dbReference type="Proteomes" id="UP000027466">
    <property type="component" value="Unassembled WGS sequence"/>
</dbReference>
<comment type="similarity">
    <text evidence="1">Belongs to the PrpF family.</text>
</comment>
<protein>
    <submittedName>
        <fullName evidence="3">4-oxalomesaconate tautomerase</fullName>
    </submittedName>
</protein>
<evidence type="ECO:0000256" key="2">
    <source>
        <dbReference type="ARBA" id="ARBA00023235"/>
    </source>
</evidence>
<dbReference type="Pfam" id="PF04303">
    <property type="entry name" value="PrpF"/>
    <property type="match status" value="1"/>
</dbReference>
<dbReference type="PANTHER" id="PTHR43709:SF3">
    <property type="entry name" value="ISOMERASE YBHH-RELATED"/>
    <property type="match status" value="1"/>
</dbReference>
<comment type="caution">
    <text evidence="3">The sequence shown here is derived from an EMBL/GenBank/DDBJ whole genome shotgun (WGS) entry which is preliminary data.</text>
</comment>
<evidence type="ECO:0000256" key="1">
    <source>
        <dbReference type="ARBA" id="ARBA00007673"/>
    </source>
</evidence>
<organism evidence="3 4">
    <name type="scientific">Caballeronia glathei</name>
    <dbReference type="NCBI Taxonomy" id="60547"/>
    <lineage>
        <taxon>Bacteria</taxon>
        <taxon>Pseudomonadati</taxon>
        <taxon>Pseudomonadota</taxon>
        <taxon>Betaproteobacteria</taxon>
        <taxon>Burkholderiales</taxon>
        <taxon>Burkholderiaceae</taxon>
        <taxon>Caballeronia</taxon>
    </lineage>
</organism>
<dbReference type="AlphaFoldDB" id="A0A069PNG3"/>
<dbReference type="Gene3D" id="3.10.310.10">
    <property type="entry name" value="Diaminopimelate Epimerase, Chain A, domain 1"/>
    <property type="match status" value="2"/>
</dbReference>
<accession>A0A069PNG3</accession>
<gene>
    <name evidence="3" type="ORF">BG61_17290</name>
</gene>
<proteinExistence type="inferred from homology"/>
<evidence type="ECO:0000313" key="4">
    <source>
        <dbReference type="Proteomes" id="UP000027466"/>
    </source>
</evidence>
<keyword evidence="4" id="KW-1185">Reference proteome</keyword>
<dbReference type="InterPro" id="IPR047687">
    <property type="entry name" value="OMA_tautomer-like"/>
</dbReference>
<dbReference type="SUPFAM" id="SSF54506">
    <property type="entry name" value="Diaminopimelate epimerase-like"/>
    <property type="match status" value="2"/>
</dbReference>
<dbReference type="PANTHER" id="PTHR43709">
    <property type="entry name" value="ACONITATE ISOMERASE-RELATED"/>
    <property type="match status" value="1"/>
</dbReference>
<keyword evidence="2" id="KW-0413">Isomerase</keyword>
<dbReference type="NCBIfam" id="NF033377">
    <property type="entry name" value="OMA_tautomer"/>
    <property type="match status" value="1"/>
</dbReference>
<dbReference type="STRING" id="60547.GCA_000751215_04172"/>
<dbReference type="InterPro" id="IPR007400">
    <property type="entry name" value="PrpF-like"/>
</dbReference>
<reference evidence="3 4" key="1">
    <citation type="submission" date="2014-03" db="EMBL/GenBank/DDBJ databases">
        <title>Draft Genome Sequences of Four Burkholderia Strains.</title>
        <authorList>
            <person name="Liu X.Y."/>
            <person name="Li C.X."/>
            <person name="Xu J.H."/>
        </authorList>
    </citation>
    <scope>NUCLEOTIDE SEQUENCE [LARGE SCALE GENOMIC DNA]</scope>
    <source>
        <strain evidence="3 4">DSM 50014</strain>
    </source>
</reference>
<evidence type="ECO:0000313" key="3">
    <source>
        <dbReference type="EMBL" id="KDR41439.1"/>
    </source>
</evidence>